<evidence type="ECO:0000313" key="3">
    <source>
        <dbReference type="RefSeq" id="XP_015867368.2"/>
    </source>
</evidence>
<feature type="compositionally biased region" description="Polar residues" evidence="1">
    <location>
        <begin position="1"/>
        <end position="14"/>
    </location>
</feature>
<dbReference type="InParanoid" id="A0A6P3YZG9"/>
<feature type="region of interest" description="Disordered" evidence="1">
    <location>
        <begin position="107"/>
        <end position="147"/>
    </location>
</feature>
<dbReference type="Proteomes" id="UP001652623">
    <property type="component" value="Chromosome 3"/>
</dbReference>
<protein>
    <submittedName>
        <fullName evidence="3">Uncharacterized protein LOC107404885</fullName>
    </submittedName>
</protein>
<keyword evidence="2" id="KW-1185">Reference proteome</keyword>
<feature type="region of interest" description="Disordered" evidence="1">
    <location>
        <begin position="1"/>
        <end position="45"/>
    </location>
</feature>
<accession>A0A6P3YZG9</accession>
<dbReference type="GeneID" id="107404885"/>
<dbReference type="FunCoup" id="A0A6P3YZG9">
    <property type="interactions" value="1328"/>
</dbReference>
<dbReference type="AlphaFoldDB" id="A0A6P3YZG9"/>
<proteinExistence type="predicted"/>
<evidence type="ECO:0000313" key="2">
    <source>
        <dbReference type="Proteomes" id="UP001652623"/>
    </source>
</evidence>
<dbReference type="PANTHER" id="PTHR35459:SF2">
    <property type="entry name" value="T1N6.14 PROTEIN"/>
    <property type="match status" value="1"/>
</dbReference>
<reference evidence="3" key="1">
    <citation type="submission" date="2025-08" db="UniProtKB">
        <authorList>
            <consortium name="RefSeq"/>
        </authorList>
    </citation>
    <scope>IDENTIFICATION</scope>
    <source>
        <tissue evidence="3">Seedling</tissue>
    </source>
</reference>
<dbReference type="RefSeq" id="XP_015867368.2">
    <property type="nucleotide sequence ID" value="XM_016011882.4"/>
</dbReference>
<dbReference type="PANTHER" id="PTHR35459">
    <property type="entry name" value="T1N6.14 PROTEIN"/>
    <property type="match status" value="1"/>
</dbReference>
<dbReference type="KEGG" id="zju:107404885"/>
<sequence>MEEPKQAQSITSTQLPNPPPTATSQPPPPSLPPKPKKRPLHNDSPYPNSNCFFKIRALLKDIRPHFLEVLRTPDFRSCKAAHEIQEQTKLLMELYKQMTAQTIAIGKNTTENQPLSGESKDGPKAQEKPHDVTTDQPKSNNLFAKPSAAPEKLRADDCQVSGSYIVGGSAFGWNFITFTSKDSVYYGVTKESFRAAKSSVSI</sequence>
<feature type="compositionally biased region" description="Basic and acidic residues" evidence="1">
    <location>
        <begin position="118"/>
        <end position="133"/>
    </location>
</feature>
<feature type="compositionally biased region" description="Polar residues" evidence="1">
    <location>
        <begin position="107"/>
        <end position="116"/>
    </location>
</feature>
<feature type="compositionally biased region" description="Pro residues" evidence="1">
    <location>
        <begin position="16"/>
        <end position="33"/>
    </location>
</feature>
<name>A0A6P3YZG9_ZIZJJ</name>
<evidence type="ECO:0000256" key="1">
    <source>
        <dbReference type="SAM" id="MobiDB-lite"/>
    </source>
</evidence>
<organism evidence="2 3">
    <name type="scientific">Ziziphus jujuba</name>
    <name type="common">Chinese jujube</name>
    <name type="synonym">Ziziphus sativa</name>
    <dbReference type="NCBI Taxonomy" id="326968"/>
    <lineage>
        <taxon>Eukaryota</taxon>
        <taxon>Viridiplantae</taxon>
        <taxon>Streptophyta</taxon>
        <taxon>Embryophyta</taxon>
        <taxon>Tracheophyta</taxon>
        <taxon>Spermatophyta</taxon>
        <taxon>Magnoliopsida</taxon>
        <taxon>eudicotyledons</taxon>
        <taxon>Gunneridae</taxon>
        <taxon>Pentapetalae</taxon>
        <taxon>rosids</taxon>
        <taxon>fabids</taxon>
        <taxon>Rosales</taxon>
        <taxon>Rhamnaceae</taxon>
        <taxon>Paliureae</taxon>
        <taxon>Ziziphus</taxon>
    </lineage>
</organism>
<gene>
    <name evidence="3" type="primary">LOC107404885</name>
</gene>